<protein>
    <submittedName>
        <fullName evidence="1">DUF5054 domain-containing protein</fullName>
    </submittedName>
</protein>
<sequence length="700" mass="79663">MNAINKVHVIFKTHLDIGFTDLASNVIEQYFQSFIPKALELSEELEQEQGVRFVWTTGSWLIHEYLKAATPEQRKRLEAGIASDRITWHGLPFTTHTELMDPALFDYGLSIAQQLNEKYGKKTIAAKMTDVPGHTLGLVPHMAKAGICYLHLGVNPASKQPSVPNLFIWKGTDGSEIVVNYAGSYGNMTLVEGFDEVMVFAHTGDNCGPPTAADIRQLFKQLAVQFPGAVVQASTMDAFAEKLLAHKELFPIVTEEIGDSWIHGAASDPLKIARYRELLRLRDKWVSDGRLDTRSREYADFCDQLILIPEHTWGMDEKTHLSDFKHYSVQDFHAARQADTVTMEAIPDKYRYIGGFSLEDSAAAAELFEALGTKSYSLFESSWEEQRNYISKAISALSADKQEEANHALGRLNPDTAFSSNGDELALYKQYRLGCFMVQFAHDGSIIELVDQQGRVWADGKHRLGVFEYETLGTEHYHNWFRDYVVNWKQHYHWADADFGKPGMEFAQPRPEHLQFSPSVIQAVKRSEDHFDEVNLQLRMSSTATQTHGAPQELHIRYRFYNEAKTIEVELNWFQKQAYRLPEASWFSFAIKVDNPNLWTMDKLGTAISPLHVVENGNRNMHAVNTGVYYDGTEGSVRLETLDAPVLCPGEKRMLRFDQTFAPLAGGIHFNLHNNVWGTNFPMWFEEDMKFRFVLSILDH</sequence>
<dbReference type="OrthoDB" id="237949at2"/>
<dbReference type="InterPro" id="IPR011330">
    <property type="entry name" value="Glyco_hydro/deAcase_b/a-brl"/>
</dbReference>
<gene>
    <name evidence="1" type="ORF">EJC50_28180</name>
</gene>
<dbReference type="AlphaFoldDB" id="A0A3Q8XAL3"/>
<organism evidence="1 2">
    <name type="scientific">Paenibacillus albus</name>
    <dbReference type="NCBI Taxonomy" id="2495582"/>
    <lineage>
        <taxon>Bacteria</taxon>
        <taxon>Bacillati</taxon>
        <taxon>Bacillota</taxon>
        <taxon>Bacilli</taxon>
        <taxon>Bacillales</taxon>
        <taxon>Paenibacillaceae</taxon>
        <taxon>Paenibacillus</taxon>
    </lineage>
</organism>
<keyword evidence="2" id="KW-1185">Reference proteome</keyword>
<dbReference type="RefSeq" id="WP_126019436.1">
    <property type="nucleotide sequence ID" value="NZ_CP034437.1"/>
</dbReference>
<evidence type="ECO:0000313" key="1">
    <source>
        <dbReference type="EMBL" id="AZN43147.1"/>
    </source>
</evidence>
<proteinExistence type="predicted"/>
<reference evidence="2" key="1">
    <citation type="submission" date="2018-12" db="EMBL/GenBank/DDBJ databases">
        <title>Genome sequence of Peanibacillus sp.</title>
        <authorList>
            <person name="Subramani G."/>
            <person name="Srinivasan S."/>
            <person name="Kim M.K."/>
        </authorList>
    </citation>
    <scope>NUCLEOTIDE SEQUENCE [LARGE SCALE GENOMIC DNA]</scope>
    <source>
        <strain evidence="2">18JY67-1</strain>
    </source>
</reference>
<dbReference type="InterPro" id="IPR032482">
    <property type="entry name" value="DUF5054"/>
</dbReference>
<dbReference type="SUPFAM" id="SSF88713">
    <property type="entry name" value="Glycoside hydrolase/deacetylase"/>
    <property type="match status" value="1"/>
</dbReference>
<dbReference type="CDD" id="cd10791">
    <property type="entry name" value="GH38N_AMII_like_1"/>
    <property type="match status" value="1"/>
</dbReference>
<dbReference type="InterPro" id="IPR027291">
    <property type="entry name" value="Glyco_hydro_38_N_sf"/>
</dbReference>
<accession>A0A3Q8XAL3</accession>
<name>A0A3Q8XAL3_9BACL</name>
<dbReference type="KEGG" id="palb:EJC50_28180"/>
<dbReference type="Pfam" id="PF16477">
    <property type="entry name" value="DUF5054"/>
    <property type="match status" value="1"/>
</dbReference>
<dbReference type="Proteomes" id="UP000272528">
    <property type="component" value="Chromosome"/>
</dbReference>
<evidence type="ECO:0000313" key="2">
    <source>
        <dbReference type="Proteomes" id="UP000272528"/>
    </source>
</evidence>
<dbReference type="EMBL" id="CP034437">
    <property type="protein sequence ID" value="AZN43147.1"/>
    <property type="molecule type" value="Genomic_DNA"/>
</dbReference>
<dbReference type="GO" id="GO:0005975">
    <property type="term" value="P:carbohydrate metabolic process"/>
    <property type="evidence" value="ECO:0007669"/>
    <property type="project" value="InterPro"/>
</dbReference>
<dbReference type="Gene3D" id="3.20.110.10">
    <property type="entry name" value="Glycoside hydrolase 38, N terminal domain"/>
    <property type="match status" value="1"/>
</dbReference>